<keyword evidence="2" id="KW-1185">Reference proteome</keyword>
<comment type="caution">
    <text evidence="1">The sequence shown here is derived from an EMBL/GenBank/DDBJ whole genome shotgun (WGS) entry which is preliminary data.</text>
</comment>
<dbReference type="SUPFAM" id="SSF160246">
    <property type="entry name" value="EspE N-terminal domain-like"/>
    <property type="match status" value="1"/>
</dbReference>
<reference evidence="2" key="1">
    <citation type="journal article" date="2019" name="Int. J. Syst. Evol. Microbiol.">
        <title>The Global Catalogue of Microorganisms (GCM) 10K type strain sequencing project: providing services to taxonomists for standard genome sequencing and annotation.</title>
        <authorList>
            <consortium name="The Broad Institute Genomics Platform"/>
            <consortium name="The Broad Institute Genome Sequencing Center for Infectious Disease"/>
            <person name="Wu L."/>
            <person name="Ma J."/>
        </authorList>
    </citation>
    <scope>NUCLEOTIDE SEQUENCE [LARGE SCALE GENOMIC DNA]</scope>
    <source>
        <strain evidence="2">JCM 17555</strain>
    </source>
</reference>
<protein>
    <submittedName>
        <fullName evidence="1">Uncharacterized protein</fullName>
    </submittedName>
</protein>
<dbReference type="InterPro" id="IPR037257">
    <property type="entry name" value="T2SS_E_N_sf"/>
</dbReference>
<name>A0ABP7QBT1_9GAMM</name>
<sequence>MFLENAVMLAKFNNKSGSDSTLRDSQKLASMTNSRLGQILVNRGYVTQKQLDLALRQQAEAVLAGQGESLRLGELLVAESLITERDLKRALRQQSRLRFAATVLAAVSAPLQPMLAMAATTTAPVIVPAPKSTESVAAKGYLIAGLQPMAESEMAGVTAQGFDDRLASRLDGQMPVGYEADKRDVRQASARESEQGLDGVKVLGQLGKVLLPITQVLDSDIEVVGVHISEDRIKPLFDDTGAMNVILPNLIERVSFRDIRPAGQVGGPTFGTIQLEGIRFSDEASIKIRPF</sequence>
<dbReference type="EMBL" id="BAABBO010000024">
    <property type="protein sequence ID" value="GAA3979721.1"/>
    <property type="molecule type" value="Genomic_DNA"/>
</dbReference>
<evidence type="ECO:0000313" key="2">
    <source>
        <dbReference type="Proteomes" id="UP001501337"/>
    </source>
</evidence>
<gene>
    <name evidence="1" type="ORF">GCM10022278_40290</name>
</gene>
<accession>A0ABP7QBT1</accession>
<organism evidence="1 2">
    <name type="scientific">Allohahella marinimesophila</name>
    <dbReference type="NCBI Taxonomy" id="1054972"/>
    <lineage>
        <taxon>Bacteria</taxon>
        <taxon>Pseudomonadati</taxon>
        <taxon>Pseudomonadota</taxon>
        <taxon>Gammaproteobacteria</taxon>
        <taxon>Oceanospirillales</taxon>
        <taxon>Hahellaceae</taxon>
        <taxon>Allohahella</taxon>
    </lineage>
</organism>
<evidence type="ECO:0000313" key="1">
    <source>
        <dbReference type="EMBL" id="GAA3979721.1"/>
    </source>
</evidence>
<dbReference type="Proteomes" id="UP001501337">
    <property type="component" value="Unassembled WGS sequence"/>
</dbReference>
<proteinExistence type="predicted"/>